<protein>
    <recommendedName>
        <fullName evidence="2">ubiquitinyl hydrolase 1</fullName>
        <ecNumber evidence="2">3.4.19.12</ecNumber>
    </recommendedName>
</protein>
<evidence type="ECO:0000256" key="2">
    <source>
        <dbReference type="ARBA" id="ARBA00012759"/>
    </source>
</evidence>
<comment type="catalytic activity">
    <reaction evidence="1">
        <text>Thiol-dependent hydrolysis of ester, thioester, amide, peptide and isopeptide bonds formed by the C-terminal Gly of ubiquitin (a 76-residue protein attached to proteins as an intracellular targeting signal).</text>
        <dbReference type="EC" id="3.4.19.12"/>
    </reaction>
</comment>
<dbReference type="AlphaFoldDB" id="A0ABD2QLT3"/>
<dbReference type="GO" id="GO:0004843">
    <property type="term" value="F:cysteine-type deubiquitinase activity"/>
    <property type="evidence" value="ECO:0007669"/>
    <property type="project" value="UniProtKB-EC"/>
</dbReference>
<dbReference type="PANTHER" id="PTHR21646">
    <property type="entry name" value="UBIQUITIN CARBOXYL-TERMINAL HYDROLASE"/>
    <property type="match status" value="1"/>
</dbReference>
<dbReference type="Proteomes" id="UP001626550">
    <property type="component" value="Unassembled WGS sequence"/>
</dbReference>
<reference evidence="4 5" key="1">
    <citation type="submission" date="2024-11" db="EMBL/GenBank/DDBJ databases">
        <title>Adaptive evolution of stress response genes in parasites aligns with host niche diversity.</title>
        <authorList>
            <person name="Hahn C."/>
            <person name="Resl P."/>
        </authorList>
    </citation>
    <scope>NUCLEOTIDE SEQUENCE [LARGE SCALE GENOMIC DNA]</scope>
    <source>
        <strain evidence="4">EGGRZ-B1_66</strain>
        <tissue evidence="4">Body</tissue>
    </source>
</reference>
<name>A0ABD2QLT3_9PLAT</name>
<dbReference type="InterPro" id="IPR038765">
    <property type="entry name" value="Papain-like_cys_pep_sf"/>
</dbReference>
<dbReference type="InterPro" id="IPR050185">
    <property type="entry name" value="Ub_carboxyl-term_hydrolase"/>
</dbReference>
<dbReference type="PROSITE" id="PS50235">
    <property type="entry name" value="USP_3"/>
    <property type="match status" value="1"/>
</dbReference>
<accession>A0ABD2QLT3</accession>
<dbReference type="InterPro" id="IPR028889">
    <property type="entry name" value="USP"/>
</dbReference>
<feature type="domain" description="USP" evidence="3">
    <location>
        <begin position="1"/>
        <end position="283"/>
    </location>
</feature>
<dbReference type="Pfam" id="PF00443">
    <property type="entry name" value="UCH"/>
    <property type="match status" value="1"/>
</dbReference>
<dbReference type="Gene3D" id="3.90.70.10">
    <property type="entry name" value="Cysteine proteinases"/>
    <property type="match status" value="1"/>
</dbReference>
<evidence type="ECO:0000313" key="4">
    <source>
        <dbReference type="EMBL" id="KAL3320479.1"/>
    </source>
</evidence>
<evidence type="ECO:0000313" key="5">
    <source>
        <dbReference type="Proteomes" id="UP001626550"/>
    </source>
</evidence>
<dbReference type="InterPro" id="IPR001394">
    <property type="entry name" value="Peptidase_C19_UCH"/>
</dbReference>
<comment type="caution">
    <text evidence="4">The sequence shown here is derived from an EMBL/GenBank/DDBJ whole genome shotgun (WGS) entry which is preliminary data.</text>
</comment>
<dbReference type="EMBL" id="JBJKFK010000049">
    <property type="protein sequence ID" value="KAL3320479.1"/>
    <property type="molecule type" value="Genomic_DNA"/>
</dbReference>
<sequence length="296" mass="33917">MPVAQLAYTLFADAFMGQLESVLVCSVCREKRTTFEEFWNLSLPIPQEVGSQTKGIGIEDCLRRFTSAELLSGSDMPLCEKCNQRTLATKQLMISRLPDVLILQLNRFFDYNRRKNNCLITYGTSLDFRPYTDMEANSAFAEYSEQRKPYFLSDAPRSSYFSMPQSGNNLPRAEFVTETRRFKTVKVKPNKSLSMDTHIHRSPLPSAPSNITNYKLLSVIGHTGSGKSAHFYTLCRSKDPRKWVLFNDELLVYYLTLMVFRVNFINKNNIVSSDAYVLFYERNQNAPISPTCVSFS</sequence>
<dbReference type="EC" id="3.4.19.12" evidence="2"/>
<proteinExistence type="predicted"/>
<evidence type="ECO:0000256" key="1">
    <source>
        <dbReference type="ARBA" id="ARBA00000707"/>
    </source>
</evidence>
<keyword evidence="5" id="KW-1185">Reference proteome</keyword>
<evidence type="ECO:0000259" key="3">
    <source>
        <dbReference type="PROSITE" id="PS50235"/>
    </source>
</evidence>
<organism evidence="4 5">
    <name type="scientific">Cichlidogyrus casuarinus</name>
    <dbReference type="NCBI Taxonomy" id="1844966"/>
    <lineage>
        <taxon>Eukaryota</taxon>
        <taxon>Metazoa</taxon>
        <taxon>Spiralia</taxon>
        <taxon>Lophotrochozoa</taxon>
        <taxon>Platyhelminthes</taxon>
        <taxon>Monogenea</taxon>
        <taxon>Monopisthocotylea</taxon>
        <taxon>Dactylogyridea</taxon>
        <taxon>Ancyrocephalidae</taxon>
        <taxon>Cichlidogyrus</taxon>
    </lineage>
</organism>
<gene>
    <name evidence="4" type="ORF">Ciccas_000834</name>
</gene>
<dbReference type="SUPFAM" id="SSF54001">
    <property type="entry name" value="Cysteine proteinases"/>
    <property type="match status" value="1"/>
</dbReference>